<dbReference type="CDD" id="cd08054">
    <property type="entry name" value="gp6"/>
    <property type="match status" value="1"/>
</dbReference>
<dbReference type="RefSeq" id="WP_377283370.1">
    <property type="nucleotide sequence ID" value="NZ_JBHRSI010000009.1"/>
</dbReference>
<dbReference type="InterPro" id="IPR011738">
    <property type="entry name" value="Phage_CHP"/>
</dbReference>
<dbReference type="NCBIfam" id="TIGR02215">
    <property type="entry name" value="phage_chp_gp8"/>
    <property type="match status" value="1"/>
</dbReference>
<dbReference type="Pfam" id="PF05135">
    <property type="entry name" value="Phage_connect_1"/>
    <property type="match status" value="2"/>
</dbReference>
<proteinExistence type="predicted"/>
<dbReference type="InterPro" id="IPR006450">
    <property type="entry name" value="Phage_HK97_gp6-like"/>
</dbReference>
<comment type="caution">
    <text evidence="1">The sequence shown here is derived from an EMBL/GenBank/DDBJ whole genome shotgun (WGS) entry which is preliminary data.</text>
</comment>
<dbReference type="NCBIfam" id="TIGR01560">
    <property type="entry name" value="put_DNA_pack"/>
    <property type="match status" value="1"/>
</dbReference>
<organism evidence="1 2">
    <name type="scientific">Phenylobacterium terrae</name>
    <dbReference type="NCBI Taxonomy" id="2665495"/>
    <lineage>
        <taxon>Bacteria</taxon>
        <taxon>Pseudomonadati</taxon>
        <taxon>Pseudomonadota</taxon>
        <taxon>Alphaproteobacteria</taxon>
        <taxon>Caulobacterales</taxon>
        <taxon>Caulobacteraceae</taxon>
        <taxon>Phenylobacterium</taxon>
    </lineage>
</organism>
<dbReference type="Proteomes" id="UP001597237">
    <property type="component" value="Unassembled WGS sequence"/>
</dbReference>
<protein>
    <submittedName>
        <fullName evidence="1">Head-tail connector protein</fullName>
    </submittedName>
</protein>
<name>A0ABW4N6Y6_9CAUL</name>
<keyword evidence="2" id="KW-1185">Reference proteome</keyword>
<evidence type="ECO:0000313" key="1">
    <source>
        <dbReference type="EMBL" id="MFD1785791.1"/>
    </source>
</evidence>
<evidence type="ECO:0000313" key="2">
    <source>
        <dbReference type="Proteomes" id="UP001597237"/>
    </source>
</evidence>
<gene>
    <name evidence="1" type="ORF">ACFSC0_20530</name>
</gene>
<dbReference type="Gene3D" id="1.10.3230.30">
    <property type="entry name" value="Phage gp6-like head-tail connector protein"/>
    <property type="match status" value="1"/>
</dbReference>
<dbReference type="EMBL" id="JBHUEY010000012">
    <property type="protein sequence ID" value="MFD1785791.1"/>
    <property type="molecule type" value="Genomic_DNA"/>
</dbReference>
<dbReference type="InterPro" id="IPR021146">
    <property type="entry name" value="Phage_gp6-like_head-tail"/>
</dbReference>
<reference evidence="2" key="1">
    <citation type="journal article" date="2019" name="Int. J. Syst. Evol. Microbiol.">
        <title>The Global Catalogue of Microorganisms (GCM) 10K type strain sequencing project: providing services to taxonomists for standard genome sequencing and annotation.</title>
        <authorList>
            <consortium name="The Broad Institute Genomics Platform"/>
            <consortium name="The Broad Institute Genome Sequencing Center for Infectious Disease"/>
            <person name="Wu L."/>
            <person name="Ma J."/>
        </authorList>
    </citation>
    <scope>NUCLEOTIDE SEQUENCE [LARGE SCALE GENOMIC DNA]</scope>
    <source>
        <strain evidence="2">DFY28</strain>
    </source>
</reference>
<accession>A0ABW4N6Y6</accession>
<sequence length="196" mass="21188">MFWTRLTRVTPPTETVVSLDEAKLHLRIGDSNSDDDELVESLIASATAMVEGPQGIGVALLEQTWRLSVDELDDEILIPFGPVQSVTSVTYRDEDGATQTLATSLYGVDTDRQPAAIYRKPNQSYPEVEGTSGCVKVTFVTGAASAAEVPADLRHAVLLLVGHYYENREATSATSLKDIPLGVCALLDRHRVSSLA</sequence>